<evidence type="ECO:0000313" key="2">
    <source>
        <dbReference type="Proteomes" id="UP000218399"/>
    </source>
</evidence>
<comment type="caution">
    <text evidence="1">The sequence shown here is derived from an EMBL/GenBank/DDBJ whole genome shotgun (WGS) entry which is preliminary data.</text>
</comment>
<sequence length="133" mass="14588">MAKTARRWSSLDKAAVRILAKIKEEDRRDLSYRQMAKMTGMTPSRLSGLFLETMGPPTLDEFCTLCELFEKSAPQTLQSAITESQNMALANTHKGCANAAVDDANAALADADNGIDIYDMAERIKAEDAVNDE</sequence>
<dbReference type="AlphaFoldDB" id="A0A2A2EE63"/>
<dbReference type="RefSeq" id="WP_133088496.1">
    <property type="nucleotide sequence ID" value="NZ_MVOH01000015.1"/>
</dbReference>
<keyword evidence="2" id="KW-1185">Reference proteome</keyword>
<reference evidence="1 2" key="1">
    <citation type="journal article" date="2017" name="ISME J.">
        <title>Unveiling bifidobacterial biogeography across the mammalian branch of the tree of life.</title>
        <authorList>
            <person name="Milani C."/>
            <person name="Mangifesta M."/>
            <person name="Mancabelli L."/>
            <person name="Lugli G.A."/>
            <person name="James K."/>
            <person name="Duranti S."/>
            <person name="Turroni F."/>
            <person name="Ferrario C."/>
            <person name="Ossiprandi M.C."/>
            <person name="van Sinderen D."/>
            <person name="Ventura M."/>
        </authorList>
    </citation>
    <scope>NUCLEOTIDE SEQUENCE [LARGE SCALE GENOMIC DNA]</scope>
    <source>
        <strain evidence="2">Ham19E</strain>
    </source>
</reference>
<dbReference type="OrthoDB" id="3239473at2"/>
<dbReference type="InterPro" id="IPR010982">
    <property type="entry name" value="Lambda_DNA-bd_dom_sf"/>
</dbReference>
<evidence type="ECO:0008006" key="3">
    <source>
        <dbReference type="Google" id="ProtNLM"/>
    </source>
</evidence>
<evidence type="ECO:0000313" key="1">
    <source>
        <dbReference type="EMBL" id="PAU67188.1"/>
    </source>
</evidence>
<accession>A0A2A2EE63</accession>
<dbReference type="EMBL" id="MVOH01000015">
    <property type="protein sequence ID" value="PAU67188.1"/>
    <property type="molecule type" value="Genomic_DNA"/>
</dbReference>
<dbReference type="SUPFAM" id="SSF47413">
    <property type="entry name" value="lambda repressor-like DNA-binding domains"/>
    <property type="match status" value="1"/>
</dbReference>
<gene>
    <name evidence="1" type="ORF">B1526_1272</name>
</gene>
<protein>
    <recommendedName>
        <fullName evidence="3">HTH cro/C1-type domain-containing protein</fullName>
    </recommendedName>
</protein>
<organism evidence="1 2">
    <name type="scientific">Bifidobacterium criceti</name>
    <dbReference type="NCBI Taxonomy" id="1960969"/>
    <lineage>
        <taxon>Bacteria</taxon>
        <taxon>Bacillati</taxon>
        <taxon>Actinomycetota</taxon>
        <taxon>Actinomycetes</taxon>
        <taxon>Bifidobacteriales</taxon>
        <taxon>Bifidobacteriaceae</taxon>
        <taxon>Bifidobacterium</taxon>
    </lineage>
</organism>
<proteinExistence type="predicted"/>
<dbReference type="Proteomes" id="UP000218399">
    <property type="component" value="Unassembled WGS sequence"/>
</dbReference>
<name>A0A2A2EE63_9BIFI</name>
<dbReference type="GO" id="GO:0003677">
    <property type="term" value="F:DNA binding"/>
    <property type="evidence" value="ECO:0007669"/>
    <property type="project" value="InterPro"/>
</dbReference>